<accession>A0AAN6Q199</accession>
<reference evidence="1" key="1">
    <citation type="journal article" date="2023" name="Mol. Phylogenet. Evol.">
        <title>Genome-scale phylogeny and comparative genomics of the fungal order Sordariales.</title>
        <authorList>
            <person name="Hensen N."/>
            <person name="Bonometti L."/>
            <person name="Westerberg I."/>
            <person name="Brannstrom I.O."/>
            <person name="Guillou S."/>
            <person name="Cros-Aarteil S."/>
            <person name="Calhoun S."/>
            <person name="Haridas S."/>
            <person name="Kuo A."/>
            <person name="Mondo S."/>
            <person name="Pangilinan J."/>
            <person name="Riley R."/>
            <person name="LaButti K."/>
            <person name="Andreopoulos B."/>
            <person name="Lipzen A."/>
            <person name="Chen C."/>
            <person name="Yan M."/>
            <person name="Daum C."/>
            <person name="Ng V."/>
            <person name="Clum A."/>
            <person name="Steindorff A."/>
            <person name="Ohm R.A."/>
            <person name="Martin F."/>
            <person name="Silar P."/>
            <person name="Natvig D.O."/>
            <person name="Lalanne C."/>
            <person name="Gautier V."/>
            <person name="Ament-Velasquez S.L."/>
            <person name="Kruys A."/>
            <person name="Hutchinson M.I."/>
            <person name="Powell A.J."/>
            <person name="Barry K."/>
            <person name="Miller A.N."/>
            <person name="Grigoriev I.V."/>
            <person name="Debuchy R."/>
            <person name="Gladieux P."/>
            <person name="Hiltunen Thoren M."/>
            <person name="Johannesson H."/>
        </authorList>
    </citation>
    <scope>NUCLEOTIDE SEQUENCE</scope>
    <source>
        <strain evidence="1">CBS 757.83</strain>
    </source>
</reference>
<gene>
    <name evidence="1" type="ORF">N658DRAFT_53499</name>
</gene>
<sequence length="148" mass="16268">MTRQWVGTTERTRGIDGMAAKSNEPPTHNWARFSRNKLRVTRPLIYARRQPTAVVRPVCSLTPIYQEQTMPTGSPHGLLSPQLAVRVTALYRKEASPLALPVSLQQLEASKALSPEAPATPVDLNHPGHPLNPHSSMTCVIHPPRAST</sequence>
<evidence type="ECO:0000313" key="1">
    <source>
        <dbReference type="EMBL" id="KAK4101739.1"/>
    </source>
</evidence>
<dbReference type="EMBL" id="MU863634">
    <property type="protein sequence ID" value="KAK4101739.1"/>
    <property type="molecule type" value="Genomic_DNA"/>
</dbReference>
<name>A0AAN6Q199_9PEZI</name>
<evidence type="ECO:0000313" key="2">
    <source>
        <dbReference type="Proteomes" id="UP001305647"/>
    </source>
</evidence>
<dbReference type="Proteomes" id="UP001305647">
    <property type="component" value="Unassembled WGS sequence"/>
</dbReference>
<keyword evidence="2" id="KW-1185">Reference proteome</keyword>
<dbReference type="AlphaFoldDB" id="A0AAN6Q199"/>
<comment type="caution">
    <text evidence="1">The sequence shown here is derived from an EMBL/GenBank/DDBJ whole genome shotgun (WGS) entry which is preliminary data.</text>
</comment>
<organism evidence="1 2">
    <name type="scientific">Parathielavia hyrcaniae</name>
    <dbReference type="NCBI Taxonomy" id="113614"/>
    <lineage>
        <taxon>Eukaryota</taxon>
        <taxon>Fungi</taxon>
        <taxon>Dikarya</taxon>
        <taxon>Ascomycota</taxon>
        <taxon>Pezizomycotina</taxon>
        <taxon>Sordariomycetes</taxon>
        <taxon>Sordariomycetidae</taxon>
        <taxon>Sordariales</taxon>
        <taxon>Chaetomiaceae</taxon>
        <taxon>Parathielavia</taxon>
    </lineage>
</organism>
<reference evidence="1" key="2">
    <citation type="submission" date="2023-05" db="EMBL/GenBank/DDBJ databases">
        <authorList>
            <consortium name="Lawrence Berkeley National Laboratory"/>
            <person name="Steindorff A."/>
            <person name="Hensen N."/>
            <person name="Bonometti L."/>
            <person name="Westerberg I."/>
            <person name="Brannstrom I.O."/>
            <person name="Guillou S."/>
            <person name="Cros-Aarteil S."/>
            <person name="Calhoun S."/>
            <person name="Haridas S."/>
            <person name="Kuo A."/>
            <person name="Mondo S."/>
            <person name="Pangilinan J."/>
            <person name="Riley R."/>
            <person name="Labutti K."/>
            <person name="Andreopoulos B."/>
            <person name="Lipzen A."/>
            <person name="Chen C."/>
            <person name="Yanf M."/>
            <person name="Daum C."/>
            <person name="Ng V."/>
            <person name="Clum A."/>
            <person name="Ohm R."/>
            <person name="Martin F."/>
            <person name="Silar P."/>
            <person name="Natvig D."/>
            <person name="Lalanne C."/>
            <person name="Gautier V."/>
            <person name="Ament-Velasquez S.L."/>
            <person name="Kruys A."/>
            <person name="Hutchinson M.I."/>
            <person name="Powell A.J."/>
            <person name="Barry K."/>
            <person name="Miller A.N."/>
            <person name="Grigoriev I.V."/>
            <person name="Debuchy R."/>
            <person name="Gladieux P."/>
            <person name="Thoren M.H."/>
            <person name="Johannesson H."/>
        </authorList>
    </citation>
    <scope>NUCLEOTIDE SEQUENCE</scope>
    <source>
        <strain evidence="1">CBS 757.83</strain>
    </source>
</reference>
<protein>
    <submittedName>
        <fullName evidence="1">Uncharacterized protein</fullName>
    </submittedName>
</protein>
<proteinExistence type="predicted"/>